<sequence length="182" mass="20516">MFVHSAIMSGQSSRFSLSLVCLLSVFVAVTIDAYPTRDGGDLNHMKSLYYSRAGGIPESQQYQGEGSINLMRDLDALRNRAEYFERQDRQINALSGDGFGISKKFEPLDPMKGGTFGTSKRNGMDEIDRSSFSGFFKKKNFDEIDRSGFDSFVKRNFDEIDRSSFNSFVKRNVGSNLPPRIE</sequence>
<dbReference type="AlphaFoldDB" id="A0A8D8WG52"/>
<organism evidence="2">
    <name type="scientific">Cacopsylla melanoneura</name>
    <dbReference type="NCBI Taxonomy" id="428564"/>
    <lineage>
        <taxon>Eukaryota</taxon>
        <taxon>Metazoa</taxon>
        <taxon>Ecdysozoa</taxon>
        <taxon>Arthropoda</taxon>
        <taxon>Hexapoda</taxon>
        <taxon>Insecta</taxon>
        <taxon>Pterygota</taxon>
        <taxon>Neoptera</taxon>
        <taxon>Paraneoptera</taxon>
        <taxon>Hemiptera</taxon>
        <taxon>Sternorrhyncha</taxon>
        <taxon>Psylloidea</taxon>
        <taxon>Psyllidae</taxon>
        <taxon>Psyllinae</taxon>
        <taxon>Cacopsylla</taxon>
    </lineage>
</organism>
<reference evidence="2" key="1">
    <citation type="submission" date="2021-05" db="EMBL/GenBank/DDBJ databases">
        <authorList>
            <person name="Alioto T."/>
            <person name="Alioto T."/>
            <person name="Gomez Garrido J."/>
        </authorList>
    </citation>
    <scope>NUCLEOTIDE SEQUENCE</scope>
</reference>
<name>A0A8D8WG52_9HEMI</name>
<dbReference type="EMBL" id="HBUF01186763">
    <property type="protein sequence ID" value="CAG6656946.1"/>
    <property type="molecule type" value="Transcribed_RNA"/>
</dbReference>
<evidence type="ECO:0000256" key="1">
    <source>
        <dbReference type="SAM" id="SignalP"/>
    </source>
</evidence>
<feature type="signal peptide" evidence="1">
    <location>
        <begin position="1"/>
        <end position="33"/>
    </location>
</feature>
<keyword evidence="1" id="KW-0732">Signal</keyword>
<feature type="chain" id="PRO_5036262393" evidence="1">
    <location>
        <begin position="34"/>
        <end position="182"/>
    </location>
</feature>
<proteinExistence type="predicted"/>
<accession>A0A8D8WG52</accession>
<protein>
    <submittedName>
        <fullName evidence="2">Orcokinin peptides</fullName>
    </submittedName>
</protein>
<evidence type="ECO:0000313" key="2">
    <source>
        <dbReference type="EMBL" id="CAG6656945.1"/>
    </source>
</evidence>
<dbReference type="EMBL" id="HBUF01186762">
    <property type="protein sequence ID" value="CAG6656945.1"/>
    <property type="molecule type" value="Transcribed_RNA"/>
</dbReference>